<dbReference type="Pfam" id="PF14092">
    <property type="entry name" value="DUF4270"/>
    <property type="match status" value="1"/>
</dbReference>
<dbReference type="EMBL" id="UARG01000017">
    <property type="protein sequence ID" value="SQA77444.1"/>
    <property type="molecule type" value="Genomic_DNA"/>
</dbReference>
<dbReference type="AlphaFoldDB" id="A0A2X2SPX1"/>
<evidence type="ECO:0008006" key="5">
    <source>
        <dbReference type="Google" id="ProtNLM"/>
    </source>
</evidence>
<name>A0A2X2SPX1_CAPOC</name>
<dbReference type="RefSeq" id="WP_111973328.1">
    <property type="nucleotide sequence ID" value="NZ_UARG01000017.1"/>
</dbReference>
<dbReference type="Proteomes" id="UP000249891">
    <property type="component" value="Unassembled WGS sequence"/>
</dbReference>
<evidence type="ECO:0000313" key="1">
    <source>
        <dbReference type="EMBL" id="SQA77444.1"/>
    </source>
</evidence>
<dbReference type="EMBL" id="UAVS01000010">
    <property type="protein sequence ID" value="SQA95186.1"/>
    <property type="molecule type" value="Genomic_DNA"/>
</dbReference>
<accession>A0A2X2SPX1</accession>
<protein>
    <recommendedName>
        <fullName evidence="5">DUF4270 domain-containing protein</fullName>
    </recommendedName>
</protein>
<organism evidence="2 4">
    <name type="scientific">Capnocytophaga ochracea</name>
    <dbReference type="NCBI Taxonomy" id="1018"/>
    <lineage>
        <taxon>Bacteria</taxon>
        <taxon>Pseudomonadati</taxon>
        <taxon>Bacteroidota</taxon>
        <taxon>Flavobacteriia</taxon>
        <taxon>Flavobacteriales</taxon>
        <taxon>Flavobacteriaceae</taxon>
        <taxon>Capnocytophaga</taxon>
    </lineage>
</organism>
<gene>
    <name evidence="2" type="ORF">NCTC11545_02404</name>
    <name evidence="1" type="ORF">NCTC11546_00656</name>
</gene>
<reference evidence="3 4" key="1">
    <citation type="submission" date="2018-06" db="EMBL/GenBank/DDBJ databases">
        <authorList>
            <consortium name="Pathogen Informatics"/>
            <person name="Doyle S."/>
        </authorList>
    </citation>
    <scope>NUCLEOTIDE SEQUENCE [LARGE SCALE GENOMIC DNA]</scope>
    <source>
        <strain evidence="2 4">NCTC11545</strain>
        <strain evidence="1 3">NCTC11546</strain>
    </source>
</reference>
<evidence type="ECO:0000313" key="2">
    <source>
        <dbReference type="EMBL" id="SQA95186.1"/>
    </source>
</evidence>
<dbReference type="InterPro" id="IPR025366">
    <property type="entry name" value="DUF4270"/>
</dbReference>
<proteinExistence type="predicted"/>
<evidence type="ECO:0000313" key="4">
    <source>
        <dbReference type="Proteomes" id="UP000250169"/>
    </source>
</evidence>
<dbReference type="Proteomes" id="UP000250169">
    <property type="component" value="Unassembled WGS sequence"/>
</dbReference>
<dbReference type="PROSITE" id="PS51257">
    <property type="entry name" value="PROKAR_LIPOPROTEIN"/>
    <property type="match status" value="1"/>
</dbReference>
<evidence type="ECO:0000313" key="3">
    <source>
        <dbReference type="Proteomes" id="UP000249891"/>
    </source>
</evidence>
<sequence>MNNIQKILFFATIVTLFSACSSNDFNEIDGGLLKNPNFDTNVFTATIQVNQVKESAVQTNGLGGYLLGQYSQVPFGTKSATIVAQVTLPAVNPTFGTKTQANENKDNKQEKEKVTEAYLYIPFFNPNSSNSKATYKKDGEYTLDSLYGHKNASFNIDVKELNYYLSDIDTDLNAKVYYSNNTDLTNNLGASIVSGTTTATSYTISNKAITRYQFDNPQTSEDESKKVQDILAPGLRIPLSTNFFQTKIINKEGSSELANANEFKKYFKGISISTSNFSKDLMMLLNMANAKIEIVYSYETSGTNSTTTETRKNRYELSLNGITVNLFNNSGESLTDSSKIYLSGALGQTASITISDTDIANIKSQKLMVTDASLLLYVDNSVSYTKEPERLFIYNTQTGAVLVDYQYDPTSNADSSTYSYLYHLGKLQKENGKGAFYQLRITNHILNLVNEIGTNVPLGIVVASNVKNTNSGAYLRDTNTKGKILSSAVVTPLGTVIKDVKLRISYTQPK</sequence>